<evidence type="ECO:0000256" key="1">
    <source>
        <dbReference type="SAM" id="Phobius"/>
    </source>
</evidence>
<name>A0A4S3TKF0_9EURY</name>
<comment type="caution">
    <text evidence="3">The sequence shown here is derived from an EMBL/GenBank/DDBJ whole genome shotgun (WGS) entry which is preliminary data.</text>
</comment>
<evidence type="ECO:0000313" key="3">
    <source>
        <dbReference type="EMBL" id="THE64609.1"/>
    </source>
</evidence>
<feature type="transmembrane region" description="Helical" evidence="1">
    <location>
        <begin position="57"/>
        <end position="78"/>
    </location>
</feature>
<evidence type="ECO:0000313" key="4">
    <source>
        <dbReference type="Proteomes" id="UP000318864"/>
    </source>
</evidence>
<dbReference type="AlphaFoldDB" id="A0A4S3TKF0"/>
<keyword evidence="4" id="KW-1185">Reference proteome</keyword>
<dbReference type="Pfam" id="PF18902">
    <property type="entry name" value="DUF5658"/>
    <property type="match status" value="1"/>
</dbReference>
<dbReference type="InterPro" id="IPR043717">
    <property type="entry name" value="DUF5658"/>
</dbReference>
<proteinExistence type="predicted"/>
<evidence type="ECO:0000259" key="2">
    <source>
        <dbReference type="Pfam" id="PF18902"/>
    </source>
</evidence>
<organism evidence="3 4">
    <name type="scientific">Salinadaptatus halalkaliphilus</name>
    <dbReference type="NCBI Taxonomy" id="2419781"/>
    <lineage>
        <taxon>Archaea</taxon>
        <taxon>Methanobacteriati</taxon>
        <taxon>Methanobacteriota</taxon>
        <taxon>Stenosarchaea group</taxon>
        <taxon>Halobacteria</taxon>
        <taxon>Halobacteriales</taxon>
        <taxon>Natrialbaceae</taxon>
        <taxon>Salinadaptatus</taxon>
    </lineage>
</organism>
<keyword evidence="1" id="KW-0472">Membrane</keyword>
<sequence length="110" mass="11673">MVGVALGWSSLATGLWLLAVAAYGVGDLVTTMVGLRSPDLEEGQAGAQLILGEPPSWWRFSCFKLVFLAVCYAGYVALEGTRARLLVPAGIALVGLYAVFNNVRVMVAVR</sequence>
<feature type="transmembrane region" description="Helical" evidence="1">
    <location>
        <begin position="85"/>
        <end position="107"/>
    </location>
</feature>
<keyword evidence="1" id="KW-0812">Transmembrane</keyword>
<keyword evidence="1" id="KW-1133">Transmembrane helix</keyword>
<protein>
    <recommendedName>
        <fullName evidence="2">DUF5658 domain-containing protein</fullName>
    </recommendedName>
</protein>
<dbReference type="EMBL" id="RBZW01000031">
    <property type="protein sequence ID" value="THE64609.1"/>
    <property type="molecule type" value="Genomic_DNA"/>
</dbReference>
<dbReference type="Proteomes" id="UP000318864">
    <property type="component" value="Unassembled WGS sequence"/>
</dbReference>
<reference evidence="3 4" key="1">
    <citation type="submission" date="2018-10" db="EMBL/GenBank/DDBJ databases">
        <title>Natronolimnobius sp. XQ-INN 246 isolated from Inner Mongolia Autonomous Region of China.</title>
        <authorList>
            <person name="Xue Q."/>
        </authorList>
    </citation>
    <scope>NUCLEOTIDE SEQUENCE [LARGE SCALE GENOMIC DNA]</scope>
    <source>
        <strain evidence="3 4">XQ-INN 246</strain>
    </source>
</reference>
<accession>A0A4S3TKF0</accession>
<gene>
    <name evidence="3" type="ORF">D8Y22_12175</name>
</gene>
<feature type="domain" description="DUF5658" evidence="2">
    <location>
        <begin position="18"/>
        <end position="107"/>
    </location>
</feature>